<dbReference type="Pfam" id="PF08238">
    <property type="entry name" value="Sel1"/>
    <property type="match status" value="4"/>
</dbReference>
<feature type="repeat" description="TPR" evidence="1">
    <location>
        <begin position="189"/>
        <end position="222"/>
    </location>
</feature>
<dbReference type="Proteomes" id="UP000214646">
    <property type="component" value="Unassembled WGS sequence"/>
</dbReference>
<gene>
    <name evidence="3" type="ORF">FRUB_10393</name>
</gene>
<protein>
    <recommendedName>
        <fullName evidence="2">Peptidase C39-like domain-containing protein</fullName>
    </recommendedName>
</protein>
<dbReference type="EMBL" id="NIDE01000020">
    <property type="protein sequence ID" value="OWK34422.1"/>
    <property type="molecule type" value="Genomic_DNA"/>
</dbReference>
<accession>A0A225CYV0</accession>
<keyword evidence="4" id="KW-1185">Reference proteome</keyword>
<dbReference type="Pfam" id="PF13529">
    <property type="entry name" value="Peptidase_C39_2"/>
    <property type="match status" value="1"/>
</dbReference>
<evidence type="ECO:0000313" key="4">
    <source>
        <dbReference type="Proteomes" id="UP000214646"/>
    </source>
</evidence>
<evidence type="ECO:0000259" key="2">
    <source>
        <dbReference type="Pfam" id="PF13529"/>
    </source>
</evidence>
<dbReference type="InterPro" id="IPR006597">
    <property type="entry name" value="Sel1-like"/>
</dbReference>
<dbReference type="OrthoDB" id="7056571at2"/>
<dbReference type="PANTHER" id="PTHR43628">
    <property type="entry name" value="ACTIVATOR OF C KINASE PROTEIN 1-RELATED"/>
    <property type="match status" value="1"/>
</dbReference>
<dbReference type="InterPro" id="IPR011990">
    <property type="entry name" value="TPR-like_helical_dom_sf"/>
</dbReference>
<dbReference type="Gene3D" id="1.25.40.10">
    <property type="entry name" value="Tetratricopeptide repeat domain"/>
    <property type="match status" value="1"/>
</dbReference>
<reference evidence="4" key="1">
    <citation type="submission" date="2017-06" db="EMBL/GenBank/DDBJ databases">
        <title>Genome analysis of Fimbriiglobus ruber SP5, the first member of the order Planctomycetales with confirmed chitinolytic capability.</title>
        <authorList>
            <person name="Ravin N.V."/>
            <person name="Rakitin A.L."/>
            <person name="Ivanova A.A."/>
            <person name="Beletsky A.V."/>
            <person name="Kulichevskaya I.S."/>
            <person name="Mardanov A.V."/>
            <person name="Dedysh S.N."/>
        </authorList>
    </citation>
    <scope>NUCLEOTIDE SEQUENCE [LARGE SCALE GENOMIC DNA]</scope>
    <source>
        <strain evidence="4">SP5</strain>
    </source>
</reference>
<dbReference type="AlphaFoldDB" id="A0A225CYV0"/>
<proteinExistence type="predicted"/>
<dbReference type="Gene3D" id="3.90.70.10">
    <property type="entry name" value="Cysteine proteinases"/>
    <property type="match status" value="1"/>
</dbReference>
<sequence>MNVLRTEILFLVSMFCVVIVQAGVPAADKKQPPAELLERAQSGKAEAQRLLGLLYRDGKSVEQDYKEALRWSRSAADQGNGLALDDLGYLYFLGWGVPQDYDIAKGYFKSAGRAGNPRGYFNLGECYFSGLGGEQNYERAVEYWKKAAEAGSGEAALALAMLYASGDGAPRDANEALRWCEMALKTTPTEALIFLGELQFQMGEDEKAVASWEKAAQKNSQQAKDLLRLKEWRRRKPEAGQFAYVAIPHIHQGYNNCGATSATMVLQFQGTKAGPYDVKRLCSSPIGTGSDWSELIAAAGKFQQRWELVTFSDDDPGFRQGTELLRRQLDSGRPVVIDFTVPSSSRPGEFAGHTVVAVGYVAANDWFILRDPAPKSPGLRILSTAELKKLWRSGGYTATARQVARPAIVIAKD</sequence>
<dbReference type="PANTHER" id="PTHR43628:SF1">
    <property type="entry name" value="CHITIN SYNTHASE REGULATORY FACTOR 2-RELATED"/>
    <property type="match status" value="1"/>
</dbReference>
<dbReference type="RefSeq" id="WP_161968129.1">
    <property type="nucleotide sequence ID" value="NZ_NIDE01000020.1"/>
</dbReference>
<organism evidence="3 4">
    <name type="scientific">Fimbriiglobus ruber</name>
    <dbReference type="NCBI Taxonomy" id="1908690"/>
    <lineage>
        <taxon>Bacteria</taxon>
        <taxon>Pseudomonadati</taxon>
        <taxon>Planctomycetota</taxon>
        <taxon>Planctomycetia</taxon>
        <taxon>Gemmatales</taxon>
        <taxon>Gemmataceae</taxon>
        <taxon>Fimbriiglobus</taxon>
    </lineage>
</organism>
<feature type="domain" description="Peptidase C39-like" evidence="2">
    <location>
        <begin position="247"/>
        <end position="373"/>
    </location>
</feature>
<evidence type="ECO:0000256" key="1">
    <source>
        <dbReference type="PROSITE-ProRule" id="PRU00339"/>
    </source>
</evidence>
<keyword evidence="1" id="KW-0802">TPR repeat</keyword>
<dbReference type="PROSITE" id="PS50005">
    <property type="entry name" value="TPR"/>
    <property type="match status" value="1"/>
</dbReference>
<dbReference type="SMART" id="SM00671">
    <property type="entry name" value="SEL1"/>
    <property type="match status" value="5"/>
</dbReference>
<comment type="caution">
    <text evidence="3">The sequence shown here is derived from an EMBL/GenBank/DDBJ whole genome shotgun (WGS) entry which is preliminary data.</text>
</comment>
<name>A0A225CYV0_9BACT</name>
<dbReference type="SUPFAM" id="SSF81901">
    <property type="entry name" value="HCP-like"/>
    <property type="match status" value="1"/>
</dbReference>
<evidence type="ECO:0000313" key="3">
    <source>
        <dbReference type="EMBL" id="OWK34422.1"/>
    </source>
</evidence>
<dbReference type="InterPro" id="IPR019734">
    <property type="entry name" value="TPR_rpt"/>
</dbReference>
<dbReference type="InterPro" id="IPR039564">
    <property type="entry name" value="Peptidase_C39-like"/>
</dbReference>
<dbReference type="InterPro" id="IPR052945">
    <property type="entry name" value="Mitotic_Regulator"/>
</dbReference>
<dbReference type="SMART" id="SM00028">
    <property type="entry name" value="TPR"/>
    <property type="match status" value="2"/>
</dbReference>